<protein>
    <submittedName>
        <fullName evidence="2">Uncharacterized protein</fullName>
    </submittedName>
</protein>
<sequence length="128" mass="14329">MFTSVTKKTLGKSSLTYFCLMVFSIVFTIVYERFSYGESSAYMRAMFLIPLLGAGLSFLSGFNKTWIRNRISWLFFNSSLAIATSACLIKGIIEVSGRTTTYDNPYWVVAIGFLLLSLLSGMLPKKAK</sequence>
<evidence type="ECO:0000256" key="1">
    <source>
        <dbReference type="SAM" id="Phobius"/>
    </source>
</evidence>
<keyword evidence="1" id="KW-0472">Membrane</keyword>
<organism evidence="2 3">
    <name type="scientific">Streptococcus henryi</name>
    <dbReference type="NCBI Taxonomy" id="439219"/>
    <lineage>
        <taxon>Bacteria</taxon>
        <taxon>Bacillati</taxon>
        <taxon>Bacillota</taxon>
        <taxon>Bacilli</taxon>
        <taxon>Lactobacillales</taxon>
        <taxon>Streptococcaceae</taxon>
        <taxon>Streptococcus</taxon>
    </lineage>
</organism>
<keyword evidence="1" id="KW-0812">Transmembrane</keyword>
<dbReference type="STRING" id="439219.SAMN02910293_01540"/>
<name>A0A1G6CD76_9STRE</name>
<feature type="transmembrane region" description="Helical" evidence="1">
    <location>
        <begin position="74"/>
        <end position="93"/>
    </location>
</feature>
<dbReference type="RefSeq" id="WP_074486251.1">
    <property type="nucleotide sequence ID" value="NZ_FMXP01000020.1"/>
</dbReference>
<evidence type="ECO:0000313" key="2">
    <source>
        <dbReference type="EMBL" id="SDB30884.1"/>
    </source>
</evidence>
<feature type="transmembrane region" description="Helical" evidence="1">
    <location>
        <begin position="105"/>
        <end position="123"/>
    </location>
</feature>
<dbReference type="AlphaFoldDB" id="A0A1G6CD76"/>
<proteinExistence type="predicted"/>
<feature type="transmembrane region" description="Helical" evidence="1">
    <location>
        <begin position="14"/>
        <end position="31"/>
    </location>
</feature>
<accession>A0A1G6CD76</accession>
<gene>
    <name evidence="2" type="ORF">SAMN02910293_01540</name>
</gene>
<keyword evidence="1" id="KW-1133">Transmembrane helix</keyword>
<dbReference type="Proteomes" id="UP000182508">
    <property type="component" value="Unassembled WGS sequence"/>
</dbReference>
<reference evidence="2 3" key="1">
    <citation type="submission" date="2016-10" db="EMBL/GenBank/DDBJ databases">
        <authorList>
            <person name="de Groot N.N."/>
        </authorList>
    </citation>
    <scope>NUCLEOTIDE SEQUENCE [LARGE SCALE GENOMIC DNA]</scope>
    <source>
        <strain evidence="2 3">A-4</strain>
    </source>
</reference>
<evidence type="ECO:0000313" key="3">
    <source>
        <dbReference type="Proteomes" id="UP000182508"/>
    </source>
</evidence>
<keyword evidence="3" id="KW-1185">Reference proteome</keyword>
<dbReference type="EMBL" id="FMXP01000020">
    <property type="protein sequence ID" value="SDB30884.1"/>
    <property type="molecule type" value="Genomic_DNA"/>
</dbReference>
<feature type="transmembrane region" description="Helical" evidence="1">
    <location>
        <begin position="43"/>
        <end position="62"/>
    </location>
</feature>